<evidence type="ECO:0000256" key="2">
    <source>
        <dbReference type="PROSITE-ProRule" id="PRU00335"/>
    </source>
</evidence>
<organism evidence="4 5">
    <name type="scientific">Xylanimonas protaetiae</name>
    <dbReference type="NCBI Taxonomy" id="2509457"/>
    <lineage>
        <taxon>Bacteria</taxon>
        <taxon>Bacillati</taxon>
        <taxon>Actinomycetota</taxon>
        <taxon>Actinomycetes</taxon>
        <taxon>Micrococcales</taxon>
        <taxon>Promicromonosporaceae</taxon>
        <taxon>Xylanimonas</taxon>
    </lineage>
</organism>
<dbReference type="Pfam" id="PF00440">
    <property type="entry name" value="TetR_N"/>
    <property type="match status" value="1"/>
</dbReference>
<dbReference type="InterPro" id="IPR001647">
    <property type="entry name" value="HTH_TetR"/>
</dbReference>
<keyword evidence="1 2" id="KW-0238">DNA-binding</keyword>
<dbReference type="Proteomes" id="UP000292118">
    <property type="component" value="Chromosome"/>
</dbReference>
<accession>A0A4P6F3I0</accession>
<dbReference type="GO" id="GO:0003700">
    <property type="term" value="F:DNA-binding transcription factor activity"/>
    <property type="evidence" value="ECO:0007669"/>
    <property type="project" value="TreeGrafter"/>
</dbReference>
<evidence type="ECO:0000259" key="3">
    <source>
        <dbReference type="PROSITE" id="PS50977"/>
    </source>
</evidence>
<reference evidence="4 5" key="1">
    <citation type="submission" date="2019-01" db="EMBL/GenBank/DDBJ databases">
        <title>Genome sequencing of strain FW10M-9.</title>
        <authorList>
            <person name="Heo J."/>
            <person name="Kim S.-J."/>
            <person name="Kim J.-S."/>
            <person name="Hong S.-B."/>
            <person name="Kwon S.-W."/>
        </authorList>
    </citation>
    <scope>NUCLEOTIDE SEQUENCE [LARGE SCALE GENOMIC DNA]</scope>
    <source>
        <strain evidence="4 5">FW10M-9</strain>
    </source>
</reference>
<dbReference type="PANTHER" id="PTHR30055">
    <property type="entry name" value="HTH-TYPE TRANSCRIPTIONAL REGULATOR RUTR"/>
    <property type="match status" value="1"/>
</dbReference>
<dbReference type="OrthoDB" id="8479950at2"/>
<name>A0A4P6F3I0_9MICO</name>
<dbReference type="RefSeq" id="WP_129186142.1">
    <property type="nucleotide sequence ID" value="NZ_CP035493.1"/>
</dbReference>
<gene>
    <name evidence="4" type="ORF">ET471_00665</name>
</gene>
<dbReference type="SUPFAM" id="SSF46689">
    <property type="entry name" value="Homeodomain-like"/>
    <property type="match status" value="1"/>
</dbReference>
<dbReference type="GO" id="GO:0000976">
    <property type="term" value="F:transcription cis-regulatory region binding"/>
    <property type="evidence" value="ECO:0007669"/>
    <property type="project" value="TreeGrafter"/>
</dbReference>
<keyword evidence="5" id="KW-1185">Reference proteome</keyword>
<feature type="domain" description="HTH tetR-type" evidence="3">
    <location>
        <begin position="15"/>
        <end position="75"/>
    </location>
</feature>
<evidence type="ECO:0000256" key="1">
    <source>
        <dbReference type="ARBA" id="ARBA00023125"/>
    </source>
</evidence>
<protein>
    <submittedName>
        <fullName evidence="4">TetR/AcrR family transcriptional regulator</fullName>
    </submittedName>
</protein>
<dbReference type="KEGG" id="xya:ET471_00665"/>
<dbReference type="InterPro" id="IPR009057">
    <property type="entry name" value="Homeodomain-like_sf"/>
</dbReference>
<sequence length="203" mass="21622">MARTDRKPRQRLDPDARRAAILAAATEAFAAQPYADVKVSAVAAQAGASDALLYRYFAGKEELYAAVVRAGVDALGSALVAALAELDDGVPVRERLRAAVIVYLDHIAARPGAWAMPHRQPGGEPPAAAALRAAARTAYVDRLRALLAPSAQARHEYALWGYYGFLDAVCLRWVERGCPADDRWSVIDAALGALEGALGDWAA</sequence>
<feature type="DNA-binding region" description="H-T-H motif" evidence="2">
    <location>
        <begin position="38"/>
        <end position="57"/>
    </location>
</feature>
<dbReference type="EMBL" id="CP035493">
    <property type="protein sequence ID" value="QAY68739.1"/>
    <property type="molecule type" value="Genomic_DNA"/>
</dbReference>
<dbReference type="PANTHER" id="PTHR30055:SF174">
    <property type="entry name" value="TRANSCRIPTIONAL REGULATORY PROTEIN (PROBABLY TETR-FAMILY)-RELATED"/>
    <property type="match status" value="1"/>
</dbReference>
<evidence type="ECO:0000313" key="4">
    <source>
        <dbReference type="EMBL" id="QAY68739.1"/>
    </source>
</evidence>
<proteinExistence type="predicted"/>
<evidence type="ECO:0000313" key="5">
    <source>
        <dbReference type="Proteomes" id="UP000292118"/>
    </source>
</evidence>
<dbReference type="Gene3D" id="1.10.357.10">
    <property type="entry name" value="Tetracycline Repressor, domain 2"/>
    <property type="match status" value="1"/>
</dbReference>
<dbReference type="AlphaFoldDB" id="A0A4P6F3I0"/>
<dbReference type="InterPro" id="IPR050109">
    <property type="entry name" value="HTH-type_TetR-like_transc_reg"/>
</dbReference>
<dbReference type="PROSITE" id="PS50977">
    <property type="entry name" value="HTH_TETR_2"/>
    <property type="match status" value="1"/>
</dbReference>
<dbReference type="PRINTS" id="PR00455">
    <property type="entry name" value="HTHTETR"/>
</dbReference>